<dbReference type="EMBL" id="CP060697">
    <property type="protein sequence ID" value="QNM81956.1"/>
    <property type="molecule type" value="Genomic_DNA"/>
</dbReference>
<reference evidence="14 15" key="1">
    <citation type="submission" date="2020-08" db="EMBL/GenBank/DDBJ databases">
        <title>Sphingomonas sp. sand1-3 16S ribosomal RNA gene Genome sequencing and assembly.</title>
        <authorList>
            <person name="Kang M."/>
        </authorList>
    </citation>
    <scope>NUCLEOTIDE SEQUENCE [LARGE SCALE GENOMIC DNA]</scope>
    <source>
        <strain evidence="15">sand1-3</strain>
    </source>
</reference>
<dbReference type="SUPFAM" id="SSF56935">
    <property type="entry name" value="Porins"/>
    <property type="match status" value="1"/>
</dbReference>
<evidence type="ECO:0000256" key="7">
    <source>
        <dbReference type="ARBA" id="ARBA00023237"/>
    </source>
</evidence>
<evidence type="ECO:0000259" key="12">
    <source>
        <dbReference type="Pfam" id="PF00593"/>
    </source>
</evidence>
<organism evidence="14 15">
    <name type="scientific">Sphingomonas sabuli</name>
    <dbReference type="NCBI Taxonomy" id="2764186"/>
    <lineage>
        <taxon>Bacteria</taxon>
        <taxon>Pseudomonadati</taxon>
        <taxon>Pseudomonadota</taxon>
        <taxon>Alphaproteobacteria</taxon>
        <taxon>Sphingomonadales</taxon>
        <taxon>Sphingomonadaceae</taxon>
        <taxon>Sphingomonas</taxon>
    </lineage>
</organism>
<keyword evidence="7 8" id="KW-0998">Cell outer membrane</keyword>
<dbReference type="InterPro" id="IPR037066">
    <property type="entry name" value="Plug_dom_sf"/>
</dbReference>
<accession>A0A7G9L007</accession>
<feature type="domain" description="TonB-dependent receptor plug" evidence="13">
    <location>
        <begin position="59"/>
        <end position="162"/>
    </location>
</feature>
<feature type="chain" id="PRO_5029017301" evidence="11">
    <location>
        <begin position="22"/>
        <end position="698"/>
    </location>
</feature>
<evidence type="ECO:0000256" key="11">
    <source>
        <dbReference type="SAM" id="SignalP"/>
    </source>
</evidence>
<feature type="region of interest" description="Disordered" evidence="10">
    <location>
        <begin position="480"/>
        <end position="500"/>
    </location>
</feature>
<keyword evidence="14" id="KW-0675">Receptor</keyword>
<name>A0A7G9L007_9SPHN</name>
<evidence type="ECO:0000256" key="6">
    <source>
        <dbReference type="ARBA" id="ARBA00023136"/>
    </source>
</evidence>
<dbReference type="RefSeq" id="WP_187478912.1">
    <property type="nucleotide sequence ID" value="NZ_CP060697.1"/>
</dbReference>
<feature type="signal peptide" evidence="11">
    <location>
        <begin position="1"/>
        <end position="21"/>
    </location>
</feature>
<dbReference type="Gene3D" id="2.170.130.10">
    <property type="entry name" value="TonB-dependent receptor, plug domain"/>
    <property type="match status" value="1"/>
</dbReference>
<dbReference type="Pfam" id="PF00593">
    <property type="entry name" value="TonB_dep_Rec_b-barrel"/>
    <property type="match status" value="1"/>
</dbReference>
<evidence type="ECO:0000259" key="13">
    <source>
        <dbReference type="Pfam" id="PF07715"/>
    </source>
</evidence>
<dbReference type="KEGG" id="ssau:H8M03_07885"/>
<proteinExistence type="inferred from homology"/>
<protein>
    <submittedName>
        <fullName evidence="14">TonB-dependent receptor</fullName>
    </submittedName>
</protein>
<dbReference type="InterPro" id="IPR039426">
    <property type="entry name" value="TonB-dep_rcpt-like"/>
</dbReference>
<dbReference type="InterPro" id="IPR012910">
    <property type="entry name" value="Plug_dom"/>
</dbReference>
<evidence type="ECO:0000256" key="2">
    <source>
        <dbReference type="ARBA" id="ARBA00022448"/>
    </source>
</evidence>
<dbReference type="PANTHER" id="PTHR30069">
    <property type="entry name" value="TONB-DEPENDENT OUTER MEMBRANE RECEPTOR"/>
    <property type="match status" value="1"/>
</dbReference>
<evidence type="ECO:0000256" key="1">
    <source>
        <dbReference type="ARBA" id="ARBA00004571"/>
    </source>
</evidence>
<comment type="similarity">
    <text evidence="8 9">Belongs to the TonB-dependent receptor family.</text>
</comment>
<dbReference type="PROSITE" id="PS52016">
    <property type="entry name" value="TONB_DEPENDENT_REC_3"/>
    <property type="match status" value="1"/>
</dbReference>
<feature type="domain" description="TonB-dependent receptor-like beta-barrel" evidence="12">
    <location>
        <begin position="326"/>
        <end position="667"/>
    </location>
</feature>
<dbReference type="Gene3D" id="2.40.170.20">
    <property type="entry name" value="TonB-dependent receptor, beta-barrel domain"/>
    <property type="match status" value="1"/>
</dbReference>
<dbReference type="GO" id="GO:0044718">
    <property type="term" value="P:siderophore transmembrane transport"/>
    <property type="evidence" value="ECO:0007669"/>
    <property type="project" value="TreeGrafter"/>
</dbReference>
<sequence>MVRFLLSGAATVALFSVPVTAVAQQAQAPAAPQPGPAAAAHSHTDDTIIVTGVRRNAGDVLGGVSVLETAELARSVRTSIGETLAKLPGVSATSFGPAASAPVIRGLSGDRIRVLVDGIGTLDLASAGPDHAVAIDPLTAERIEVLRGPAALPFGSSAIGGVVNVIDTRIPRRMPEGGVSADGLLSYGSAAEERSANAALNVALGGNFVLHADGKLGKSDDVETGGYILARLLREEAAASADPAIRALADLKGELPNSASKSQEGALGLAYVDGGLNIGASISRRTQEYDVPVRYSLDPAIEVEAPTIDLEQTRYDGRVEIPLAGFFRQVSARGGYARYHHDEVEETGEIGSSFFSNGGEVRVDLVQADRSGWAGTSGIQYLDRDVRIRGEEKYLPDARQKQAGLFTVQTLVAGPVRLEGGARIEFSELAADADAQIATPARNANFTTVSASLGGQYDVGGGWRAGLSLSHSERAPNVEELFSNGPHGGSQSFQVGNPGLDPEKSNGVELSLRRTTGPVHVSANVYYSRFSNFLFAAPTGAIAEDLPVYEFRAGKADYLGFELSGDARLGSALGVDWGAEFQADAVRATVRDFGPAPLIPPLRMLGALTGVRGPIDGRIELERAFAHDRTAPNETRTPGYTLVNAAFDWHAFADRPELTLSLQANNIFDVEARRSTSLLKDYAPLPGRDIRLSARVAF</sequence>
<dbReference type="Pfam" id="PF07715">
    <property type="entry name" value="Plug"/>
    <property type="match status" value="1"/>
</dbReference>
<dbReference type="PANTHER" id="PTHR30069:SF40">
    <property type="entry name" value="TONB-DEPENDENT RECEPTOR NMB0964-RELATED"/>
    <property type="match status" value="1"/>
</dbReference>
<keyword evidence="4 8" id="KW-0812">Transmembrane</keyword>
<keyword evidence="5 9" id="KW-0798">TonB box</keyword>
<dbReference type="InterPro" id="IPR000531">
    <property type="entry name" value="Beta-barrel_TonB"/>
</dbReference>
<keyword evidence="2 8" id="KW-0813">Transport</keyword>
<dbReference type="GO" id="GO:0015344">
    <property type="term" value="F:siderophore uptake transmembrane transporter activity"/>
    <property type="evidence" value="ECO:0007669"/>
    <property type="project" value="TreeGrafter"/>
</dbReference>
<keyword evidence="15" id="KW-1185">Reference proteome</keyword>
<dbReference type="CDD" id="cd01347">
    <property type="entry name" value="ligand_gated_channel"/>
    <property type="match status" value="1"/>
</dbReference>
<evidence type="ECO:0000256" key="9">
    <source>
        <dbReference type="RuleBase" id="RU003357"/>
    </source>
</evidence>
<evidence type="ECO:0000256" key="4">
    <source>
        <dbReference type="ARBA" id="ARBA00022692"/>
    </source>
</evidence>
<keyword evidence="3 8" id="KW-1134">Transmembrane beta strand</keyword>
<evidence type="ECO:0000313" key="15">
    <source>
        <dbReference type="Proteomes" id="UP000515861"/>
    </source>
</evidence>
<keyword evidence="6 8" id="KW-0472">Membrane</keyword>
<evidence type="ECO:0000313" key="14">
    <source>
        <dbReference type="EMBL" id="QNM81956.1"/>
    </source>
</evidence>
<evidence type="ECO:0000256" key="5">
    <source>
        <dbReference type="ARBA" id="ARBA00023077"/>
    </source>
</evidence>
<dbReference type="GO" id="GO:0009279">
    <property type="term" value="C:cell outer membrane"/>
    <property type="evidence" value="ECO:0007669"/>
    <property type="project" value="UniProtKB-SubCell"/>
</dbReference>
<dbReference type="Proteomes" id="UP000515861">
    <property type="component" value="Chromosome"/>
</dbReference>
<dbReference type="AlphaFoldDB" id="A0A7G9L007"/>
<evidence type="ECO:0000256" key="3">
    <source>
        <dbReference type="ARBA" id="ARBA00022452"/>
    </source>
</evidence>
<keyword evidence="11" id="KW-0732">Signal</keyword>
<dbReference type="InterPro" id="IPR036942">
    <property type="entry name" value="Beta-barrel_TonB_sf"/>
</dbReference>
<evidence type="ECO:0000256" key="10">
    <source>
        <dbReference type="SAM" id="MobiDB-lite"/>
    </source>
</evidence>
<gene>
    <name evidence="14" type="ORF">H8M03_07885</name>
</gene>
<evidence type="ECO:0000256" key="8">
    <source>
        <dbReference type="PROSITE-ProRule" id="PRU01360"/>
    </source>
</evidence>
<comment type="subcellular location">
    <subcellularLocation>
        <location evidence="1 8">Cell outer membrane</location>
        <topology evidence="1 8">Multi-pass membrane protein</topology>
    </subcellularLocation>
</comment>